<feature type="region of interest" description="Disordered" evidence="3">
    <location>
        <begin position="50"/>
        <end position="108"/>
    </location>
</feature>
<dbReference type="Pfam" id="PF09282">
    <property type="entry name" value="Mago-bind"/>
    <property type="match status" value="1"/>
</dbReference>
<gene>
    <name evidence="5" type="primary">EOG090X0KVN</name>
</gene>
<dbReference type="InterPro" id="IPR036348">
    <property type="entry name" value="WIBG_N_sf"/>
</dbReference>
<feature type="domain" description="WIBG Mago-binding" evidence="4">
    <location>
        <begin position="15"/>
        <end position="41"/>
    </location>
</feature>
<dbReference type="PANTHER" id="PTHR22959">
    <property type="entry name" value="PYM PROTEIN"/>
    <property type="match status" value="1"/>
</dbReference>
<dbReference type="GO" id="GO:1903259">
    <property type="term" value="P:exon-exon junction complex disassembly"/>
    <property type="evidence" value="ECO:0007669"/>
    <property type="project" value="InterPro"/>
</dbReference>
<dbReference type="InterPro" id="IPR039333">
    <property type="entry name" value="PYM1"/>
</dbReference>
<reference evidence="5" key="1">
    <citation type="submission" date="2021-04" db="EMBL/GenBank/DDBJ databases">
        <authorList>
            <person name="Cornetti L."/>
        </authorList>
    </citation>
    <scope>NUCLEOTIDE SEQUENCE</scope>
</reference>
<dbReference type="InterPro" id="IPR015362">
    <property type="entry name" value="WIBG_mago-bd"/>
</dbReference>
<name>A0A9N6ZHI7_9CRUS</name>
<dbReference type="GO" id="GO:0003723">
    <property type="term" value="F:RNA binding"/>
    <property type="evidence" value="ECO:0007669"/>
    <property type="project" value="TreeGrafter"/>
</dbReference>
<comment type="similarity">
    <text evidence="1">Belongs to the pym family.</text>
</comment>
<dbReference type="EMBL" id="OC989314">
    <property type="protein sequence ID" value="CAG4645969.1"/>
    <property type="molecule type" value="Genomic_DNA"/>
</dbReference>
<evidence type="ECO:0000259" key="4">
    <source>
        <dbReference type="SMART" id="SM01273"/>
    </source>
</evidence>
<dbReference type="SMART" id="SM01273">
    <property type="entry name" value="Mago-bind"/>
    <property type="match status" value="1"/>
</dbReference>
<evidence type="ECO:0000256" key="1">
    <source>
        <dbReference type="ARBA" id="ARBA00009394"/>
    </source>
</evidence>
<dbReference type="GO" id="GO:0035145">
    <property type="term" value="C:exon-exon junction complex"/>
    <property type="evidence" value="ECO:0007669"/>
    <property type="project" value="TreeGrafter"/>
</dbReference>
<evidence type="ECO:0000256" key="3">
    <source>
        <dbReference type="SAM" id="MobiDB-lite"/>
    </source>
</evidence>
<dbReference type="SUPFAM" id="SSF101931">
    <property type="entry name" value="Pym (Within the bgcn gene intron protein, WIBG), N-terminal domain"/>
    <property type="match status" value="1"/>
</dbReference>
<sequence>MSTSEFQPVRDGATGELFIPATRRADGTWRKPIRVKEGYVPQEEVPLYESKGKQFAKSRPQYPVGMTPELANSNRQNTAEHKPYIPGLPTETAPKTSKKKKKKSKEAEVQAVVVEEPFASGPAVKHEPPKEKSVEKITKQIETTAISGEPVTDPAKRLKNLKKKLRDIEALEEKQKSGQVAQLDKDQMEKIRRKAEVVKEIRQLEKLVK</sequence>
<dbReference type="GO" id="GO:0005737">
    <property type="term" value="C:cytoplasm"/>
    <property type="evidence" value="ECO:0007669"/>
    <property type="project" value="TreeGrafter"/>
</dbReference>
<evidence type="ECO:0000256" key="2">
    <source>
        <dbReference type="ARBA" id="ARBA00018898"/>
    </source>
</evidence>
<evidence type="ECO:0000313" key="5">
    <source>
        <dbReference type="EMBL" id="CAG4645969.1"/>
    </source>
</evidence>
<protein>
    <recommendedName>
        <fullName evidence="2">Partner of Y14 and mago</fullName>
    </recommendedName>
</protein>
<accession>A0A9N6ZHI7</accession>
<organism evidence="5">
    <name type="scientific">Lynceus sp. MCZ IZ 141354</name>
    <dbReference type="NCBI Taxonomy" id="1930659"/>
    <lineage>
        <taxon>Eukaryota</taxon>
        <taxon>Metazoa</taxon>
        <taxon>Ecdysozoa</taxon>
        <taxon>Arthropoda</taxon>
        <taxon>Crustacea</taxon>
        <taxon>Branchiopoda</taxon>
        <taxon>Diplostraca</taxon>
        <taxon>Laevicaudata</taxon>
        <taxon>Lynceidae</taxon>
        <taxon>Lynceus</taxon>
    </lineage>
</organism>
<proteinExistence type="inferred from homology"/>
<dbReference type="AlphaFoldDB" id="A0A9N6ZHI7"/>
<dbReference type="PANTHER" id="PTHR22959:SF0">
    <property type="entry name" value="PARTNER OF Y14 AND MAGO"/>
    <property type="match status" value="1"/>
</dbReference>